<accession>G0R247</accession>
<evidence type="ECO:0000256" key="5">
    <source>
        <dbReference type="SAM" id="Phobius"/>
    </source>
</evidence>
<dbReference type="EC" id="1.6.5.3" evidence="6"/>
<name>G0R247_ICHMU</name>
<keyword evidence="4 5" id="KW-0472">Membrane</keyword>
<dbReference type="OrthoDB" id="6133115at2759"/>
<dbReference type="EMBL" id="GL984241">
    <property type="protein sequence ID" value="EGR28454.1"/>
    <property type="molecule type" value="Genomic_DNA"/>
</dbReference>
<dbReference type="SUPFAM" id="SSF103473">
    <property type="entry name" value="MFS general substrate transporter"/>
    <property type="match status" value="1"/>
</dbReference>
<feature type="transmembrane region" description="Helical" evidence="5">
    <location>
        <begin position="109"/>
        <end position="127"/>
    </location>
</feature>
<keyword evidence="7" id="KW-1185">Reference proteome</keyword>
<dbReference type="OMA" id="ENRHTAD"/>
<feature type="transmembrane region" description="Helical" evidence="5">
    <location>
        <begin position="80"/>
        <end position="103"/>
    </location>
</feature>
<sequence length="236" mass="26562">MGYIDLLNYRYKSRTILIFIFTMAFCYCGSNAVNVYCFSILASIEDASTAQLFTSIIPIGDIIGPFISIILIGSLNRKNLYIGGLFGCMFSLSVFSILGWAQIRDAQKYFLILFKLIFASSVGPVHWTFPSEIMPPIGIGFFSFAYWVCSLSTVQIYPYLLNGIGTEASIIIFPIVTIFLIMYLSKYMKDSTGKTKEQIENMYIAKQSNNNLQTLEDLNFPYTANNIQGIDSPTKK</sequence>
<comment type="subcellular location">
    <subcellularLocation>
        <location evidence="1">Membrane</location>
        <topology evidence="1">Multi-pass membrane protein</topology>
    </subcellularLocation>
</comment>
<dbReference type="GO" id="GO:0016491">
    <property type="term" value="F:oxidoreductase activity"/>
    <property type="evidence" value="ECO:0007669"/>
    <property type="project" value="UniProtKB-KW"/>
</dbReference>
<dbReference type="Proteomes" id="UP000008983">
    <property type="component" value="Unassembled WGS sequence"/>
</dbReference>
<keyword evidence="3 5" id="KW-1133">Transmembrane helix</keyword>
<dbReference type="GO" id="GO:0016020">
    <property type="term" value="C:membrane"/>
    <property type="evidence" value="ECO:0007669"/>
    <property type="project" value="UniProtKB-SubCell"/>
</dbReference>
<dbReference type="Pfam" id="PF00083">
    <property type="entry name" value="Sugar_tr"/>
    <property type="match status" value="1"/>
</dbReference>
<protein>
    <submittedName>
        <fullName evidence="6">Major facilitator superfamily protein, putative</fullName>
        <ecNumber evidence="6">1.6.5.3</ecNumber>
    </submittedName>
</protein>
<evidence type="ECO:0000256" key="1">
    <source>
        <dbReference type="ARBA" id="ARBA00004141"/>
    </source>
</evidence>
<keyword evidence="6" id="KW-0560">Oxidoreductase</keyword>
<evidence type="ECO:0000313" key="7">
    <source>
        <dbReference type="Proteomes" id="UP000008983"/>
    </source>
</evidence>
<dbReference type="InParanoid" id="G0R247"/>
<evidence type="ECO:0000256" key="3">
    <source>
        <dbReference type="ARBA" id="ARBA00022989"/>
    </source>
</evidence>
<evidence type="ECO:0000313" key="6">
    <source>
        <dbReference type="EMBL" id="EGR28454.1"/>
    </source>
</evidence>
<dbReference type="GO" id="GO:0005351">
    <property type="term" value="F:carbohydrate:proton symporter activity"/>
    <property type="evidence" value="ECO:0007669"/>
    <property type="project" value="TreeGrafter"/>
</dbReference>
<dbReference type="PANTHER" id="PTHR48022:SF2">
    <property type="entry name" value="PLASTIDIC GLUCOSE TRANSPORTER 4"/>
    <property type="match status" value="1"/>
</dbReference>
<dbReference type="GeneID" id="14904535"/>
<feature type="transmembrane region" description="Helical" evidence="5">
    <location>
        <begin position="164"/>
        <end position="184"/>
    </location>
</feature>
<organism evidence="6 7">
    <name type="scientific">Ichthyophthirius multifiliis</name>
    <name type="common">White spot disease agent</name>
    <name type="synonym">Ich</name>
    <dbReference type="NCBI Taxonomy" id="5932"/>
    <lineage>
        <taxon>Eukaryota</taxon>
        <taxon>Sar</taxon>
        <taxon>Alveolata</taxon>
        <taxon>Ciliophora</taxon>
        <taxon>Intramacronucleata</taxon>
        <taxon>Oligohymenophorea</taxon>
        <taxon>Hymenostomatida</taxon>
        <taxon>Ophryoglenina</taxon>
        <taxon>Ichthyophthirius</taxon>
    </lineage>
</organism>
<dbReference type="Gene3D" id="1.20.1250.20">
    <property type="entry name" value="MFS general substrate transporter like domains"/>
    <property type="match status" value="1"/>
</dbReference>
<feature type="transmembrane region" description="Helical" evidence="5">
    <location>
        <begin position="139"/>
        <end position="158"/>
    </location>
</feature>
<dbReference type="eggNOG" id="KOG0254">
    <property type="taxonomic scope" value="Eukaryota"/>
</dbReference>
<evidence type="ECO:0000256" key="2">
    <source>
        <dbReference type="ARBA" id="ARBA00022692"/>
    </source>
</evidence>
<evidence type="ECO:0000256" key="4">
    <source>
        <dbReference type="ARBA" id="ARBA00023136"/>
    </source>
</evidence>
<dbReference type="STRING" id="857967.G0R247"/>
<feature type="transmembrane region" description="Helical" evidence="5">
    <location>
        <begin position="16"/>
        <end position="44"/>
    </location>
</feature>
<dbReference type="AlphaFoldDB" id="G0R247"/>
<dbReference type="InterPro" id="IPR050360">
    <property type="entry name" value="MFS_Sugar_Transporters"/>
</dbReference>
<proteinExistence type="predicted"/>
<keyword evidence="2 5" id="KW-0812">Transmembrane</keyword>
<dbReference type="RefSeq" id="XP_004029690.1">
    <property type="nucleotide sequence ID" value="XM_004029642.1"/>
</dbReference>
<gene>
    <name evidence="6" type="ORF">IMG5_174930</name>
</gene>
<reference evidence="6 7" key="1">
    <citation type="submission" date="2011-07" db="EMBL/GenBank/DDBJ databases">
        <authorList>
            <person name="Coyne R."/>
            <person name="Brami D."/>
            <person name="Johnson J."/>
            <person name="Hostetler J."/>
            <person name="Hannick L."/>
            <person name="Clark T."/>
            <person name="Cassidy-Hanley D."/>
            <person name="Inman J."/>
        </authorList>
    </citation>
    <scope>NUCLEOTIDE SEQUENCE [LARGE SCALE GENOMIC DNA]</scope>
    <source>
        <strain evidence="6 7">G5</strain>
    </source>
</reference>
<dbReference type="InterPro" id="IPR036259">
    <property type="entry name" value="MFS_trans_sf"/>
</dbReference>
<dbReference type="InterPro" id="IPR005828">
    <property type="entry name" value="MFS_sugar_transport-like"/>
</dbReference>
<feature type="transmembrane region" description="Helical" evidence="5">
    <location>
        <begin position="50"/>
        <end position="73"/>
    </location>
</feature>
<dbReference type="PANTHER" id="PTHR48022">
    <property type="entry name" value="PLASTIDIC GLUCOSE TRANSPORTER 4"/>
    <property type="match status" value="1"/>
</dbReference>